<sequence>MTSGTLQSPPEIAGYRWHLQKATVERYIWHFYKVNLKMQRK</sequence>
<reference evidence="1 2" key="1">
    <citation type="journal article" date="2013" name="Syst. Appl. Microbiol.">
        <title>Phylogenetic position and virulence apparatus of the pear flower necrosis pathogen Erwinia piriflorinigrans CFBP 5888T as assessed by comparative genomics.</title>
        <authorList>
            <person name="Smits T.H."/>
            <person name="Rezzonico F."/>
            <person name="Lopez M.M."/>
            <person name="Blom J."/>
            <person name="Goesmann A."/>
            <person name="Frey J.E."/>
            <person name="Duffy B."/>
        </authorList>
    </citation>
    <scope>NUCLEOTIDE SEQUENCE [LARGE SCALE GENOMIC DNA]</scope>
    <source>
        <strain evidence="2">CFBP5888</strain>
    </source>
</reference>
<dbReference type="AlphaFoldDB" id="V5Z9R1"/>
<accession>V5Z9R1</accession>
<evidence type="ECO:0000313" key="2">
    <source>
        <dbReference type="Proteomes" id="UP000018217"/>
    </source>
</evidence>
<protein>
    <submittedName>
        <fullName evidence="1">Uncharacterized protein</fullName>
    </submittedName>
</protein>
<comment type="caution">
    <text evidence="1">The sequence shown here is derived from an EMBL/GenBank/DDBJ whole genome shotgun (WGS) entry which is preliminary data.</text>
</comment>
<proteinExistence type="predicted"/>
<name>V5Z9R1_9GAMM</name>
<dbReference type="Proteomes" id="UP000018217">
    <property type="component" value="Unassembled WGS sequence"/>
</dbReference>
<evidence type="ECO:0000313" key="1">
    <source>
        <dbReference type="EMBL" id="CCG87969.1"/>
    </source>
</evidence>
<gene>
    <name evidence="1" type="ORF">EPIR_2606</name>
</gene>
<organism evidence="1 2">
    <name type="scientific">Erwinia piriflorinigrans CFBP 5888</name>
    <dbReference type="NCBI Taxonomy" id="1161919"/>
    <lineage>
        <taxon>Bacteria</taxon>
        <taxon>Pseudomonadati</taxon>
        <taxon>Pseudomonadota</taxon>
        <taxon>Gammaproteobacteria</taxon>
        <taxon>Enterobacterales</taxon>
        <taxon>Erwiniaceae</taxon>
        <taxon>Erwinia</taxon>
    </lineage>
</organism>
<dbReference type="EMBL" id="CAHS01000015">
    <property type="protein sequence ID" value="CCG87969.1"/>
    <property type="molecule type" value="Genomic_DNA"/>
</dbReference>
<keyword evidence="2" id="KW-1185">Reference proteome</keyword>